<dbReference type="EMBL" id="JBHRTE010000010">
    <property type="protein sequence ID" value="MFC3167008.1"/>
    <property type="molecule type" value="Genomic_DNA"/>
</dbReference>
<dbReference type="Proteomes" id="UP001595557">
    <property type="component" value="Unassembled WGS sequence"/>
</dbReference>
<comment type="caution">
    <text evidence="1">The sequence shown here is derived from an EMBL/GenBank/DDBJ whole genome shotgun (WGS) entry which is preliminary data.</text>
</comment>
<reference evidence="2" key="1">
    <citation type="journal article" date="2019" name="Int. J. Syst. Evol. Microbiol.">
        <title>The Global Catalogue of Microorganisms (GCM) 10K type strain sequencing project: providing services to taxonomists for standard genome sequencing and annotation.</title>
        <authorList>
            <consortium name="The Broad Institute Genomics Platform"/>
            <consortium name="The Broad Institute Genome Sequencing Center for Infectious Disease"/>
            <person name="Wu L."/>
            <person name="Ma J."/>
        </authorList>
    </citation>
    <scope>NUCLEOTIDE SEQUENCE [LARGE SCALE GENOMIC DNA]</scope>
    <source>
        <strain evidence="2">KCTC 52239</strain>
    </source>
</reference>
<accession>A0ABV7I8X9</accession>
<evidence type="ECO:0000313" key="1">
    <source>
        <dbReference type="EMBL" id="MFC3167008.1"/>
    </source>
</evidence>
<proteinExistence type="predicted"/>
<protein>
    <submittedName>
        <fullName evidence="1">Uncharacterized protein</fullName>
    </submittedName>
</protein>
<name>A0ABV7I8X9_9RHOB</name>
<keyword evidence="2" id="KW-1185">Reference proteome</keyword>
<dbReference type="RefSeq" id="WP_207465258.1">
    <property type="nucleotide sequence ID" value="NZ_JAFNAW010000003.1"/>
</dbReference>
<gene>
    <name evidence="1" type="ORF">ACFOD7_02990</name>
</gene>
<organism evidence="1 2">
    <name type="scientific">Paracoccus fontiphilus</name>
    <dbReference type="NCBI Taxonomy" id="1815556"/>
    <lineage>
        <taxon>Bacteria</taxon>
        <taxon>Pseudomonadati</taxon>
        <taxon>Pseudomonadota</taxon>
        <taxon>Alphaproteobacteria</taxon>
        <taxon>Rhodobacterales</taxon>
        <taxon>Paracoccaceae</taxon>
        <taxon>Paracoccus</taxon>
    </lineage>
</organism>
<evidence type="ECO:0000313" key="2">
    <source>
        <dbReference type="Proteomes" id="UP001595557"/>
    </source>
</evidence>
<sequence length="90" mass="10364">MADSAEPDIIFSDLTQDVLIDGHRFSVEIYRTSISPGWVLSVMNRFGTLTISDNPPYLADGLAWRDFEKRVETKGVRAFYSPKERRKLRL</sequence>